<dbReference type="InterPro" id="IPR000847">
    <property type="entry name" value="LysR_HTH_N"/>
</dbReference>
<dbReference type="Gene3D" id="1.10.10.10">
    <property type="entry name" value="Winged helix-like DNA-binding domain superfamily/Winged helix DNA-binding domain"/>
    <property type="match status" value="1"/>
</dbReference>
<proteinExistence type="inferred from homology"/>
<dbReference type="SUPFAM" id="SSF46785">
    <property type="entry name" value="Winged helix' DNA-binding domain"/>
    <property type="match status" value="1"/>
</dbReference>
<dbReference type="EMBL" id="JBHTLQ010000043">
    <property type="protein sequence ID" value="MFD1192108.1"/>
    <property type="molecule type" value="Genomic_DNA"/>
</dbReference>
<dbReference type="PROSITE" id="PS50931">
    <property type="entry name" value="HTH_LYSR"/>
    <property type="match status" value="1"/>
</dbReference>
<keyword evidence="4" id="KW-0804">Transcription</keyword>
<dbReference type="PANTHER" id="PTHR30118:SF15">
    <property type="entry name" value="TRANSCRIPTIONAL REGULATORY PROTEIN"/>
    <property type="match status" value="1"/>
</dbReference>
<comment type="caution">
    <text evidence="6">The sequence shown here is derived from an EMBL/GenBank/DDBJ whole genome shotgun (WGS) entry which is preliminary data.</text>
</comment>
<gene>
    <name evidence="6" type="ORF">ACFQ27_16085</name>
</gene>
<dbReference type="Proteomes" id="UP001597216">
    <property type="component" value="Unassembled WGS sequence"/>
</dbReference>
<dbReference type="InterPro" id="IPR050389">
    <property type="entry name" value="LysR-type_TF"/>
</dbReference>
<dbReference type="InterPro" id="IPR036388">
    <property type="entry name" value="WH-like_DNA-bd_sf"/>
</dbReference>
<dbReference type="PANTHER" id="PTHR30118">
    <property type="entry name" value="HTH-TYPE TRANSCRIPTIONAL REGULATOR LEUO-RELATED"/>
    <property type="match status" value="1"/>
</dbReference>
<name>A0ABW3T564_9CAUL</name>
<keyword evidence="3" id="KW-0238">DNA-binding</keyword>
<accession>A0ABW3T564</accession>
<organism evidence="6 7">
    <name type="scientific">Phenylobacterium conjunctum</name>
    <dbReference type="NCBI Taxonomy" id="1298959"/>
    <lineage>
        <taxon>Bacteria</taxon>
        <taxon>Pseudomonadati</taxon>
        <taxon>Pseudomonadota</taxon>
        <taxon>Alphaproteobacteria</taxon>
        <taxon>Caulobacterales</taxon>
        <taxon>Caulobacteraceae</taxon>
        <taxon>Phenylobacterium</taxon>
    </lineage>
</organism>
<dbReference type="SUPFAM" id="SSF53850">
    <property type="entry name" value="Periplasmic binding protein-like II"/>
    <property type="match status" value="1"/>
</dbReference>
<dbReference type="PRINTS" id="PR00039">
    <property type="entry name" value="HTHLYSR"/>
</dbReference>
<feature type="domain" description="HTH lysR-type" evidence="5">
    <location>
        <begin position="9"/>
        <end position="66"/>
    </location>
</feature>
<evidence type="ECO:0000256" key="3">
    <source>
        <dbReference type="ARBA" id="ARBA00023125"/>
    </source>
</evidence>
<protein>
    <submittedName>
        <fullName evidence="6">LysR family transcriptional regulator</fullName>
    </submittedName>
</protein>
<dbReference type="InterPro" id="IPR036390">
    <property type="entry name" value="WH_DNA-bd_sf"/>
</dbReference>
<evidence type="ECO:0000256" key="1">
    <source>
        <dbReference type="ARBA" id="ARBA00009437"/>
    </source>
</evidence>
<dbReference type="Pfam" id="PF03466">
    <property type="entry name" value="LysR_substrate"/>
    <property type="match status" value="1"/>
</dbReference>
<evidence type="ECO:0000256" key="4">
    <source>
        <dbReference type="ARBA" id="ARBA00023163"/>
    </source>
</evidence>
<evidence type="ECO:0000313" key="6">
    <source>
        <dbReference type="EMBL" id="MFD1192108.1"/>
    </source>
</evidence>
<evidence type="ECO:0000259" key="5">
    <source>
        <dbReference type="PROSITE" id="PS50931"/>
    </source>
</evidence>
<dbReference type="Gene3D" id="3.40.190.10">
    <property type="entry name" value="Periplasmic binding protein-like II"/>
    <property type="match status" value="2"/>
</dbReference>
<evidence type="ECO:0000313" key="7">
    <source>
        <dbReference type="Proteomes" id="UP001597216"/>
    </source>
</evidence>
<reference evidence="7" key="1">
    <citation type="journal article" date="2019" name="Int. J. Syst. Evol. Microbiol.">
        <title>The Global Catalogue of Microorganisms (GCM) 10K type strain sequencing project: providing services to taxonomists for standard genome sequencing and annotation.</title>
        <authorList>
            <consortium name="The Broad Institute Genomics Platform"/>
            <consortium name="The Broad Institute Genome Sequencing Center for Infectious Disease"/>
            <person name="Wu L."/>
            <person name="Ma J."/>
        </authorList>
    </citation>
    <scope>NUCLEOTIDE SEQUENCE [LARGE SCALE GENOMIC DNA]</scope>
    <source>
        <strain evidence="7">CCUG 55074</strain>
    </source>
</reference>
<dbReference type="InterPro" id="IPR005119">
    <property type="entry name" value="LysR_subst-bd"/>
</dbReference>
<evidence type="ECO:0000256" key="2">
    <source>
        <dbReference type="ARBA" id="ARBA00023015"/>
    </source>
</evidence>
<sequence>MNDLHIHNIDLNLLRVFDVLLQERNATRAGSRLGLSQSAVSHALGRLRFALGDELFVRDPRGLKPTPRALEIGPQVHSALVQLQAAFAPPTFDPSTTERRFALMAGSYGCAVLAPRLVELMTQQAPGAELTIVEFGMNLADQLDARQVDFILGGRIPAPSRVAQETLLQETLAWTVRAENPLPQGKVTLEELVSVPHVVVARSQTEVAPGLELRGSWEDRSAFEVMLREHGLSRRIGVTTPDSYSAVSVIRQSDMAGLLPRRIAALAVRSGLLRVIEPPFETPTTELVLLYLSERMADPALMWMRELLRRVAAEV</sequence>
<keyword evidence="2" id="KW-0805">Transcription regulation</keyword>
<dbReference type="Pfam" id="PF00126">
    <property type="entry name" value="HTH_1"/>
    <property type="match status" value="1"/>
</dbReference>
<comment type="similarity">
    <text evidence="1">Belongs to the LysR transcriptional regulatory family.</text>
</comment>
<keyword evidence="7" id="KW-1185">Reference proteome</keyword>
<dbReference type="RefSeq" id="WP_377354325.1">
    <property type="nucleotide sequence ID" value="NZ_JBHTLQ010000043.1"/>
</dbReference>